<evidence type="ECO:0000256" key="2">
    <source>
        <dbReference type="ARBA" id="ARBA00009077"/>
    </source>
</evidence>
<dbReference type="GO" id="GO:0016740">
    <property type="term" value="F:transferase activity"/>
    <property type="evidence" value="ECO:0007669"/>
    <property type="project" value="UniProtKB-KW"/>
</dbReference>
<dbReference type="Gene3D" id="3.90.1150.10">
    <property type="entry name" value="Aspartate Aminotransferase, domain 1"/>
    <property type="match status" value="2"/>
</dbReference>
<keyword evidence="7" id="KW-1185">Reference proteome</keyword>
<evidence type="ECO:0000313" key="7">
    <source>
        <dbReference type="Proteomes" id="UP001499974"/>
    </source>
</evidence>
<dbReference type="PROSITE" id="PS00868">
    <property type="entry name" value="CYS_MET_METAB_PP"/>
    <property type="match status" value="1"/>
</dbReference>
<dbReference type="PANTHER" id="PTHR11808:SF15">
    <property type="entry name" value="CYSTATHIONINE GAMMA-LYASE"/>
    <property type="match status" value="1"/>
</dbReference>
<keyword evidence="6" id="KW-0808">Transferase</keyword>
<evidence type="ECO:0000256" key="4">
    <source>
        <dbReference type="RuleBase" id="RU362118"/>
    </source>
</evidence>
<dbReference type="EMBL" id="BAABKM010000001">
    <property type="protein sequence ID" value="GAA4690662.1"/>
    <property type="molecule type" value="Genomic_DNA"/>
</dbReference>
<reference evidence="7" key="1">
    <citation type="journal article" date="2019" name="Int. J. Syst. Evol. Microbiol.">
        <title>The Global Catalogue of Microorganisms (GCM) 10K type strain sequencing project: providing services to taxonomists for standard genome sequencing and annotation.</title>
        <authorList>
            <consortium name="The Broad Institute Genomics Platform"/>
            <consortium name="The Broad Institute Genome Sequencing Center for Infectious Disease"/>
            <person name="Wu L."/>
            <person name="Ma J."/>
        </authorList>
    </citation>
    <scope>NUCLEOTIDE SEQUENCE [LARGE SCALE GENOMIC DNA]</scope>
    <source>
        <strain evidence="7">JCM 18531</strain>
    </source>
</reference>
<evidence type="ECO:0000256" key="3">
    <source>
        <dbReference type="ARBA" id="ARBA00022898"/>
    </source>
</evidence>
<dbReference type="Pfam" id="PF01053">
    <property type="entry name" value="Cys_Met_Meta_PP"/>
    <property type="match status" value="1"/>
</dbReference>
<dbReference type="Proteomes" id="UP001499974">
    <property type="component" value="Unassembled WGS sequence"/>
</dbReference>
<sequence>MTEDLRPATVAVTAGRPPHEPDQPLNAPITMAATYVAGGDLEYGRYGNPTWTALEDVLGALEGGRCLTFASGLAAVATVLDLVAQGGIVVAPAHSYTGTLLQLADLEARGRIQARLVDITDTEAVAAACDDAALVWFESPTNPALELADIPAIAAAAHEAGAVVVVDNTFATPLLQRPLEMGADIVVHSATKYLAGHSDVQMGAIMTNDDQVYGVLKGRRDLLGAIPGTFEAWLTLRGVRTLHLRVERAQANAADLAERLAAHPAIGEVRYPGFGGIVSIVLAEGAMAADLLCRKTRLWIHATSLGGVESTLERRRRWKAEPATIPDGLVRLSVGIEDVEDLWRDLATALDDLVG</sequence>
<gene>
    <name evidence="6" type="ORF">GCM10023349_01500</name>
</gene>
<feature type="region of interest" description="Disordered" evidence="5">
    <location>
        <begin position="1"/>
        <end position="26"/>
    </location>
</feature>
<dbReference type="Gene3D" id="3.40.640.10">
    <property type="entry name" value="Type I PLP-dependent aspartate aminotransferase-like (Major domain)"/>
    <property type="match status" value="1"/>
</dbReference>
<dbReference type="InterPro" id="IPR015424">
    <property type="entry name" value="PyrdxlP-dep_Trfase"/>
</dbReference>
<comment type="caution">
    <text evidence="6">The sequence shown here is derived from an EMBL/GenBank/DDBJ whole genome shotgun (WGS) entry which is preliminary data.</text>
</comment>
<dbReference type="InterPro" id="IPR015422">
    <property type="entry name" value="PyrdxlP-dep_Trfase_small"/>
</dbReference>
<dbReference type="PANTHER" id="PTHR11808">
    <property type="entry name" value="TRANS-SULFURATION ENZYME FAMILY MEMBER"/>
    <property type="match status" value="1"/>
</dbReference>
<dbReference type="SUPFAM" id="SSF53383">
    <property type="entry name" value="PLP-dependent transferases"/>
    <property type="match status" value="1"/>
</dbReference>
<accession>A0ABP8WLL6</accession>
<dbReference type="InterPro" id="IPR000277">
    <property type="entry name" value="Cys/Met-Metab_PyrdxlP-dep_enz"/>
</dbReference>
<dbReference type="RefSeq" id="WP_345518250.1">
    <property type="nucleotide sequence ID" value="NZ_BAABKM010000001.1"/>
</dbReference>
<comment type="similarity">
    <text evidence="2 4">Belongs to the trans-sulfuration enzymes family.</text>
</comment>
<protein>
    <submittedName>
        <fullName evidence="6">PLP-dependent transferase</fullName>
    </submittedName>
</protein>
<proteinExistence type="inferred from homology"/>
<dbReference type="InterPro" id="IPR015421">
    <property type="entry name" value="PyrdxlP-dep_Trfase_major"/>
</dbReference>
<comment type="cofactor">
    <cofactor evidence="1 4">
        <name>pyridoxal 5'-phosphate</name>
        <dbReference type="ChEBI" id="CHEBI:597326"/>
    </cofactor>
</comment>
<evidence type="ECO:0000256" key="1">
    <source>
        <dbReference type="ARBA" id="ARBA00001933"/>
    </source>
</evidence>
<dbReference type="InterPro" id="IPR054542">
    <property type="entry name" value="Cys_met_metab_PP"/>
</dbReference>
<evidence type="ECO:0000256" key="5">
    <source>
        <dbReference type="SAM" id="MobiDB-lite"/>
    </source>
</evidence>
<keyword evidence="3 4" id="KW-0663">Pyridoxal phosphate</keyword>
<organism evidence="6 7">
    <name type="scientific">Nocardioides conyzicola</name>
    <dbReference type="NCBI Taxonomy" id="1651781"/>
    <lineage>
        <taxon>Bacteria</taxon>
        <taxon>Bacillati</taxon>
        <taxon>Actinomycetota</taxon>
        <taxon>Actinomycetes</taxon>
        <taxon>Propionibacteriales</taxon>
        <taxon>Nocardioidaceae</taxon>
        <taxon>Nocardioides</taxon>
    </lineage>
</organism>
<evidence type="ECO:0000313" key="6">
    <source>
        <dbReference type="EMBL" id="GAA4690662.1"/>
    </source>
</evidence>
<name>A0ABP8WLL6_9ACTN</name>
<dbReference type="PIRSF" id="PIRSF001434">
    <property type="entry name" value="CGS"/>
    <property type="match status" value="1"/>
</dbReference>